<feature type="transmembrane region" description="Helical" evidence="7">
    <location>
        <begin position="42"/>
        <end position="63"/>
    </location>
</feature>
<keyword evidence="5 7" id="KW-1133">Transmembrane helix</keyword>
<dbReference type="EMBL" id="QMFY01000001">
    <property type="protein sequence ID" value="RAW02899.1"/>
    <property type="molecule type" value="Genomic_DNA"/>
</dbReference>
<dbReference type="PANTHER" id="PTHR33452:SF1">
    <property type="entry name" value="INNER MEMBRANE PROTEIN YPHA-RELATED"/>
    <property type="match status" value="1"/>
</dbReference>
<accession>A0A364Y955</accession>
<feature type="transmembrane region" description="Helical" evidence="7">
    <location>
        <begin position="115"/>
        <end position="140"/>
    </location>
</feature>
<proteinExistence type="inferred from homology"/>
<evidence type="ECO:0000256" key="4">
    <source>
        <dbReference type="ARBA" id="ARBA00022692"/>
    </source>
</evidence>
<dbReference type="RefSeq" id="WP_112745114.1">
    <property type="nucleotide sequence ID" value="NZ_QMFY01000001.1"/>
</dbReference>
<sequence length="155" mass="16688">MKTSKISDISLLILRASLGIIIAAHGAQKLLGWFGGFGFDASMAFFTNTIGLPYVLSLLIILAESIGMIALALGLFSRVFAASLIAIMLGAILTTHGEYFFMNWFNAQPSEGFEFHILVILLSLVVVLNGGGSYSLDAVIHAKISTKRKLAALFY</sequence>
<feature type="transmembrane region" description="Helical" evidence="7">
    <location>
        <begin position="75"/>
        <end position="95"/>
    </location>
</feature>
<evidence type="ECO:0000256" key="1">
    <source>
        <dbReference type="ARBA" id="ARBA00004651"/>
    </source>
</evidence>
<comment type="subcellular location">
    <subcellularLocation>
        <location evidence="1">Cell membrane</location>
        <topology evidence="1">Multi-pass membrane protein</topology>
    </subcellularLocation>
</comment>
<name>A0A364Y955_9BACT</name>
<evidence type="ECO:0000256" key="3">
    <source>
        <dbReference type="ARBA" id="ARBA00022475"/>
    </source>
</evidence>
<dbReference type="InterPro" id="IPR051907">
    <property type="entry name" value="DoxX-like_oxidoreductase"/>
</dbReference>
<evidence type="ECO:0008006" key="10">
    <source>
        <dbReference type="Google" id="ProtNLM"/>
    </source>
</evidence>
<protein>
    <recommendedName>
        <fullName evidence="10">DoxX family protein</fullName>
    </recommendedName>
</protein>
<dbReference type="PANTHER" id="PTHR33452">
    <property type="entry name" value="OXIDOREDUCTASE CATD-RELATED"/>
    <property type="match status" value="1"/>
</dbReference>
<keyword evidence="3" id="KW-1003">Cell membrane</keyword>
<evidence type="ECO:0000256" key="2">
    <source>
        <dbReference type="ARBA" id="ARBA00006679"/>
    </source>
</evidence>
<evidence type="ECO:0000256" key="7">
    <source>
        <dbReference type="SAM" id="Phobius"/>
    </source>
</evidence>
<gene>
    <name evidence="8" type="ORF">DQQ10_01975</name>
</gene>
<keyword evidence="9" id="KW-1185">Reference proteome</keyword>
<dbReference type="Proteomes" id="UP000251889">
    <property type="component" value="Unassembled WGS sequence"/>
</dbReference>
<keyword evidence="6 7" id="KW-0472">Membrane</keyword>
<reference evidence="8 9" key="1">
    <citation type="submission" date="2018-06" db="EMBL/GenBank/DDBJ databases">
        <title>Chryseolinea flavus sp. nov., a member of the phylum Bacteroidetes isolated from soil.</title>
        <authorList>
            <person name="Li Y."/>
            <person name="Wang J."/>
        </authorList>
    </citation>
    <scope>NUCLEOTIDE SEQUENCE [LARGE SCALE GENOMIC DNA]</scope>
    <source>
        <strain evidence="8 9">SDU1-6</strain>
    </source>
</reference>
<dbReference type="Pfam" id="PF07681">
    <property type="entry name" value="DoxX"/>
    <property type="match status" value="1"/>
</dbReference>
<evidence type="ECO:0000313" key="9">
    <source>
        <dbReference type="Proteomes" id="UP000251889"/>
    </source>
</evidence>
<organism evidence="8 9">
    <name type="scientific">Pseudochryseolinea flava</name>
    <dbReference type="NCBI Taxonomy" id="2059302"/>
    <lineage>
        <taxon>Bacteria</taxon>
        <taxon>Pseudomonadati</taxon>
        <taxon>Bacteroidota</taxon>
        <taxon>Cytophagia</taxon>
        <taxon>Cytophagales</taxon>
        <taxon>Fulvivirgaceae</taxon>
        <taxon>Pseudochryseolinea</taxon>
    </lineage>
</organism>
<evidence type="ECO:0000256" key="6">
    <source>
        <dbReference type="ARBA" id="ARBA00023136"/>
    </source>
</evidence>
<evidence type="ECO:0000313" key="8">
    <source>
        <dbReference type="EMBL" id="RAW02899.1"/>
    </source>
</evidence>
<evidence type="ECO:0000256" key="5">
    <source>
        <dbReference type="ARBA" id="ARBA00022989"/>
    </source>
</evidence>
<dbReference type="AlphaFoldDB" id="A0A364Y955"/>
<comment type="caution">
    <text evidence="8">The sequence shown here is derived from an EMBL/GenBank/DDBJ whole genome shotgun (WGS) entry which is preliminary data.</text>
</comment>
<dbReference type="OrthoDB" id="346004at2"/>
<keyword evidence="4 7" id="KW-0812">Transmembrane</keyword>
<dbReference type="GO" id="GO:0005886">
    <property type="term" value="C:plasma membrane"/>
    <property type="evidence" value="ECO:0007669"/>
    <property type="project" value="UniProtKB-SubCell"/>
</dbReference>
<dbReference type="InterPro" id="IPR032808">
    <property type="entry name" value="DoxX"/>
</dbReference>
<comment type="similarity">
    <text evidence="2">Belongs to the DoxX family.</text>
</comment>